<dbReference type="Proteomes" id="UP000681720">
    <property type="component" value="Unassembled WGS sequence"/>
</dbReference>
<dbReference type="Proteomes" id="UP000681967">
    <property type="component" value="Unassembled WGS sequence"/>
</dbReference>
<dbReference type="EMBL" id="CAJOBI010323677">
    <property type="protein sequence ID" value="CAF5188725.1"/>
    <property type="molecule type" value="Genomic_DNA"/>
</dbReference>
<evidence type="ECO:0000313" key="1">
    <source>
        <dbReference type="EMBL" id="CAF5099059.1"/>
    </source>
</evidence>
<evidence type="ECO:0000313" key="2">
    <source>
        <dbReference type="EMBL" id="CAF5183213.1"/>
    </source>
</evidence>
<accession>A0A8S3HXE1</accession>
<dbReference type="AlphaFoldDB" id="A0A8S3HXE1"/>
<evidence type="ECO:0000313" key="4">
    <source>
        <dbReference type="Proteomes" id="UP000676336"/>
    </source>
</evidence>
<reference evidence="3" key="1">
    <citation type="submission" date="2021-02" db="EMBL/GenBank/DDBJ databases">
        <authorList>
            <person name="Nowell W R."/>
        </authorList>
    </citation>
    <scope>NUCLEOTIDE SEQUENCE</scope>
</reference>
<dbReference type="EMBL" id="CAJOBJ010331404">
    <property type="protein sequence ID" value="CAF5183213.1"/>
    <property type="molecule type" value="Genomic_DNA"/>
</dbReference>
<evidence type="ECO:0000313" key="3">
    <source>
        <dbReference type="EMBL" id="CAF5188725.1"/>
    </source>
</evidence>
<gene>
    <name evidence="1" type="ORF">BYL167_LOCUS64120</name>
    <name evidence="2" type="ORF">GIL414_LOCUS70046</name>
    <name evidence="3" type="ORF">SMN809_LOCUS71450</name>
</gene>
<organism evidence="3 4">
    <name type="scientific">Rotaria magnacalcarata</name>
    <dbReference type="NCBI Taxonomy" id="392030"/>
    <lineage>
        <taxon>Eukaryota</taxon>
        <taxon>Metazoa</taxon>
        <taxon>Spiralia</taxon>
        <taxon>Gnathifera</taxon>
        <taxon>Rotifera</taxon>
        <taxon>Eurotatoria</taxon>
        <taxon>Bdelloidea</taxon>
        <taxon>Philodinida</taxon>
        <taxon>Philodinidae</taxon>
        <taxon>Rotaria</taxon>
    </lineage>
</organism>
<feature type="non-terminal residue" evidence="3">
    <location>
        <position position="1"/>
    </location>
</feature>
<comment type="caution">
    <text evidence="3">The sequence shown here is derived from an EMBL/GenBank/DDBJ whole genome shotgun (WGS) entry which is preliminary data.</text>
</comment>
<dbReference type="Proteomes" id="UP000676336">
    <property type="component" value="Unassembled WGS sequence"/>
</dbReference>
<name>A0A8S3HXE1_9BILA</name>
<sequence length="47" mass="5817">GELTKERQNLLEKLSEIFDPETAYDYVWPKTLEYRQQLSLEELRRRM</sequence>
<proteinExistence type="predicted"/>
<dbReference type="EMBL" id="CAJOBH010238100">
    <property type="protein sequence ID" value="CAF5099059.1"/>
    <property type="molecule type" value="Genomic_DNA"/>
</dbReference>
<protein>
    <submittedName>
        <fullName evidence="3">Uncharacterized protein</fullName>
    </submittedName>
</protein>